<dbReference type="OrthoDB" id="5367275at2759"/>
<name>A0A168DVN6_9EURO</name>
<proteinExistence type="predicted"/>
<feature type="region of interest" description="Disordered" evidence="1">
    <location>
        <begin position="68"/>
        <end position="101"/>
    </location>
</feature>
<dbReference type="VEuPathDB" id="FungiDB:AAP_00422"/>
<organism evidence="3 4">
    <name type="scientific">Ascosphaera apis ARSEF 7405</name>
    <dbReference type="NCBI Taxonomy" id="392613"/>
    <lineage>
        <taxon>Eukaryota</taxon>
        <taxon>Fungi</taxon>
        <taxon>Dikarya</taxon>
        <taxon>Ascomycota</taxon>
        <taxon>Pezizomycotina</taxon>
        <taxon>Eurotiomycetes</taxon>
        <taxon>Eurotiomycetidae</taxon>
        <taxon>Onygenales</taxon>
        <taxon>Ascosphaeraceae</taxon>
        <taxon>Ascosphaera</taxon>
    </lineage>
</organism>
<feature type="compositionally biased region" description="Polar residues" evidence="1">
    <location>
        <begin position="85"/>
        <end position="101"/>
    </location>
</feature>
<keyword evidence="2" id="KW-1133">Transmembrane helix</keyword>
<comment type="caution">
    <text evidence="3">The sequence shown here is derived from an EMBL/GenBank/DDBJ whole genome shotgun (WGS) entry which is preliminary data.</text>
</comment>
<dbReference type="Proteomes" id="UP000242877">
    <property type="component" value="Unassembled WGS sequence"/>
</dbReference>
<evidence type="ECO:0000313" key="3">
    <source>
        <dbReference type="EMBL" id="KZZ98161.1"/>
    </source>
</evidence>
<keyword evidence="2" id="KW-0812">Transmembrane</keyword>
<sequence>MVLLTPSTVSALISTSVIVISTVVLFLAGYKLQQNSIQNLQRHLREESQDYYANYGSPILNSRQREAIGSDGSDDIEDELPRDYLSSSGRTSRVSFDRGQSSGKKKAHVQLLNRPSTTDFCSALLYFDLLASNGSIESDHVLVYPSSIEKRMPTKDVYDILNRLRTRDVILHAVDVSGAWGRAPAESKILEAAATSLVTYDQIFYLRAPGIILSVDRLDNYFLTKPMTPEMLLKERKKFDKGKGTSAFMDLGQTWLSSRLSMSMSQLPAAFMTRRQYRADGRSTTRAYVPSAEVRRSFVVPSSKVSRFMMEDEKKRPAYAYFERDEGRRVKGNDNLYQIWRDELTRVCPGTTLDD</sequence>
<dbReference type="EMBL" id="AZGZ01000001">
    <property type="protein sequence ID" value="KZZ98161.1"/>
    <property type="molecule type" value="Genomic_DNA"/>
</dbReference>
<reference evidence="3 4" key="1">
    <citation type="journal article" date="2016" name="Genome Biol. Evol.">
        <title>Divergent and convergent evolution of fungal pathogenicity.</title>
        <authorList>
            <person name="Shang Y."/>
            <person name="Xiao G."/>
            <person name="Zheng P."/>
            <person name="Cen K."/>
            <person name="Zhan S."/>
            <person name="Wang C."/>
        </authorList>
    </citation>
    <scope>NUCLEOTIDE SEQUENCE [LARGE SCALE GENOMIC DNA]</scope>
    <source>
        <strain evidence="3 4">ARSEF 7405</strain>
    </source>
</reference>
<keyword evidence="4" id="KW-1185">Reference proteome</keyword>
<gene>
    <name evidence="3" type="ORF">AAP_00422</name>
</gene>
<protein>
    <submittedName>
        <fullName evidence="3">Uncharacterized protein</fullName>
    </submittedName>
</protein>
<evidence type="ECO:0000313" key="4">
    <source>
        <dbReference type="Proteomes" id="UP000242877"/>
    </source>
</evidence>
<feature type="transmembrane region" description="Helical" evidence="2">
    <location>
        <begin position="12"/>
        <end position="32"/>
    </location>
</feature>
<dbReference type="AlphaFoldDB" id="A0A168DVN6"/>
<evidence type="ECO:0000256" key="2">
    <source>
        <dbReference type="SAM" id="Phobius"/>
    </source>
</evidence>
<accession>A0A168DVN6</accession>
<evidence type="ECO:0000256" key="1">
    <source>
        <dbReference type="SAM" id="MobiDB-lite"/>
    </source>
</evidence>
<keyword evidence="2" id="KW-0472">Membrane</keyword>